<evidence type="ECO:0000313" key="2">
    <source>
        <dbReference type="EMBL" id="MPC52532.1"/>
    </source>
</evidence>
<sequence length="92" mass="10744">MARLSHLEERMEQEVYQVPSDRQIVQDDIKQHVKCDSVKEMKEYCVRALQELRGIVEKRCARDEKKHREAFNKSNPLQGGSSGRSRGCRGNR</sequence>
<protein>
    <submittedName>
        <fullName evidence="2">Uncharacterized protein</fullName>
    </submittedName>
</protein>
<name>A0A5B7G0V7_PORTR</name>
<proteinExistence type="predicted"/>
<evidence type="ECO:0000313" key="3">
    <source>
        <dbReference type="Proteomes" id="UP000324222"/>
    </source>
</evidence>
<dbReference type="Proteomes" id="UP000324222">
    <property type="component" value="Unassembled WGS sequence"/>
</dbReference>
<organism evidence="2 3">
    <name type="scientific">Portunus trituberculatus</name>
    <name type="common">Swimming crab</name>
    <name type="synonym">Neptunus trituberculatus</name>
    <dbReference type="NCBI Taxonomy" id="210409"/>
    <lineage>
        <taxon>Eukaryota</taxon>
        <taxon>Metazoa</taxon>
        <taxon>Ecdysozoa</taxon>
        <taxon>Arthropoda</taxon>
        <taxon>Crustacea</taxon>
        <taxon>Multicrustacea</taxon>
        <taxon>Malacostraca</taxon>
        <taxon>Eumalacostraca</taxon>
        <taxon>Eucarida</taxon>
        <taxon>Decapoda</taxon>
        <taxon>Pleocyemata</taxon>
        <taxon>Brachyura</taxon>
        <taxon>Eubrachyura</taxon>
        <taxon>Portunoidea</taxon>
        <taxon>Portunidae</taxon>
        <taxon>Portuninae</taxon>
        <taxon>Portunus</taxon>
    </lineage>
</organism>
<keyword evidence="3" id="KW-1185">Reference proteome</keyword>
<comment type="caution">
    <text evidence="2">The sequence shown here is derived from an EMBL/GenBank/DDBJ whole genome shotgun (WGS) entry which is preliminary data.</text>
</comment>
<gene>
    <name evidence="2" type="ORF">E2C01_046403</name>
</gene>
<evidence type="ECO:0000256" key="1">
    <source>
        <dbReference type="SAM" id="MobiDB-lite"/>
    </source>
</evidence>
<reference evidence="2 3" key="1">
    <citation type="submission" date="2019-05" db="EMBL/GenBank/DDBJ databases">
        <title>Another draft genome of Portunus trituberculatus and its Hox gene families provides insights of decapod evolution.</title>
        <authorList>
            <person name="Jeong J.-H."/>
            <person name="Song I."/>
            <person name="Kim S."/>
            <person name="Choi T."/>
            <person name="Kim D."/>
            <person name="Ryu S."/>
            <person name="Kim W."/>
        </authorList>
    </citation>
    <scope>NUCLEOTIDE SEQUENCE [LARGE SCALE GENOMIC DNA]</scope>
    <source>
        <tissue evidence="2">Muscle</tissue>
    </source>
</reference>
<dbReference type="EMBL" id="VSRR010010957">
    <property type="protein sequence ID" value="MPC52532.1"/>
    <property type="molecule type" value="Genomic_DNA"/>
</dbReference>
<feature type="region of interest" description="Disordered" evidence="1">
    <location>
        <begin position="63"/>
        <end position="92"/>
    </location>
</feature>
<accession>A0A5B7G0V7</accession>
<dbReference type="AlphaFoldDB" id="A0A5B7G0V7"/>